<dbReference type="GO" id="GO:0000150">
    <property type="term" value="F:DNA strand exchange activity"/>
    <property type="evidence" value="ECO:0007669"/>
    <property type="project" value="InterPro"/>
</dbReference>
<dbReference type="InterPro" id="IPR006119">
    <property type="entry name" value="Resolv_N"/>
</dbReference>
<proteinExistence type="predicted"/>
<dbReference type="Proteomes" id="UP000195633">
    <property type="component" value="Chromosome"/>
</dbReference>
<dbReference type="SUPFAM" id="SSF53041">
    <property type="entry name" value="Resolvase-like"/>
    <property type="match status" value="1"/>
</dbReference>
<evidence type="ECO:0000313" key="4">
    <source>
        <dbReference type="EMBL" id="ARW09984.1"/>
    </source>
</evidence>
<dbReference type="InterPro" id="IPR036162">
    <property type="entry name" value="Resolvase-like_N_sf"/>
</dbReference>
<sequence length="218" mass="23658">MNGKFVAYYRVSTEKQGKSGLGIEAQQHTVRNFLNGGDWELLAEFTEIETGKNDARPQLELAMKECRLTGATLVIAKIDRLSRNAAFLIGLKDAGINFVAADMPGANQMTIGIMALVAQQEREAISQRTKEALAAAKARGVKLGGYRGGPKVDQKAGTAAVRRKKEEFRASVRPLIKELRGQGMSLQTIANELDQRSVRTPRGGKWTAKAVSGVLSSE</sequence>
<dbReference type="EMBL" id="CP021524">
    <property type="protein sequence ID" value="ARW09984.1"/>
    <property type="molecule type" value="Genomic_DNA"/>
</dbReference>
<accession>A0A1Y0UWX6</accession>
<organism evidence="4 5">
    <name type="scientific">Acetobacter ascendens</name>
    <dbReference type="NCBI Taxonomy" id="481146"/>
    <lineage>
        <taxon>Bacteria</taxon>
        <taxon>Pseudomonadati</taxon>
        <taxon>Pseudomonadota</taxon>
        <taxon>Alphaproteobacteria</taxon>
        <taxon>Acetobacterales</taxon>
        <taxon>Acetobacteraceae</taxon>
        <taxon>Acetobacter</taxon>
    </lineage>
</organism>
<dbReference type="InterPro" id="IPR050639">
    <property type="entry name" value="SSR_resolvase"/>
</dbReference>
<dbReference type="PANTHER" id="PTHR30461:SF2">
    <property type="entry name" value="SERINE RECOMBINASE PINE-RELATED"/>
    <property type="match status" value="1"/>
</dbReference>
<dbReference type="PROSITE" id="PS51736">
    <property type="entry name" value="RECOMBINASES_3"/>
    <property type="match status" value="1"/>
</dbReference>
<dbReference type="Gene3D" id="3.40.50.1390">
    <property type="entry name" value="Resolvase, N-terminal catalytic domain"/>
    <property type="match status" value="1"/>
</dbReference>
<feature type="domain" description="Resolvase/invertase-type recombinase catalytic" evidence="3">
    <location>
        <begin position="4"/>
        <end position="140"/>
    </location>
</feature>
<dbReference type="PANTHER" id="PTHR30461">
    <property type="entry name" value="DNA-INVERTASE FROM LAMBDOID PROPHAGE"/>
    <property type="match status" value="1"/>
</dbReference>
<dbReference type="Pfam" id="PF00239">
    <property type="entry name" value="Resolvase"/>
    <property type="match status" value="1"/>
</dbReference>
<dbReference type="Pfam" id="PF07508">
    <property type="entry name" value="Recombinase"/>
    <property type="match status" value="1"/>
</dbReference>
<protein>
    <recommendedName>
        <fullName evidence="3">Resolvase/invertase-type recombinase catalytic domain-containing protein</fullName>
    </recommendedName>
</protein>
<evidence type="ECO:0000256" key="2">
    <source>
        <dbReference type="ARBA" id="ARBA00023172"/>
    </source>
</evidence>
<reference evidence="4 5" key="1">
    <citation type="submission" date="2017-05" db="EMBL/GenBank/DDBJ databases">
        <title>Genome sequence of Acetobacter pasteurianus subsp. ascendens strain SRCM101447.</title>
        <authorList>
            <person name="Cho S.H."/>
        </authorList>
    </citation>
    <scope>NUCLEOTIDE SEQUENCE [LARGE SCALE GENOMIC DNA]</scope>
    <source>
        <strain evidence="4 5">SRCM101447</strain>
    </source>
</reference>
<dbReference type="SMART" id="SM00857">
    <property type="entry name" value="Resolvase"/>
    <property type="match status" value="1"/>
</dbReference>
<name>A0A1Y0UWX6_9PROT</name>
<dbReference type="AlphaFoldDB" id="A0A1Y0UWX6"/>
<evidence type="ECO:0000259" key="3">
    <source>
        <dbReference type="PROSITE" id="PS51736"/>
    </source>
</evidence>
<dbReference type="GO" id="GO:0003677">
    <property type="term" value="F:DNA binding"/>
    <property type="evidence" value="ECO:0007669"/>
    <property type="project" value="UniProtKB-KW"/>
</dbReference>
<keyword evidence="1" id="KW-0238">DNA-binding</keyword>
<dbReference type="CDD" id="cd00338">
    <property type="entry name" value="Ser_Recombinase"/>
    <property type="match status" value="1"/>
</dbReference>
<keyword evidence="2" id="KW-0233">DNA recombination</keyword>
<gene>
    <name evidence="4" type="ORF">S101447_00882</name>
</gene>
<evidence type="ECO:0000256" key="1">
    <source>
        <dbReference type="ARBA" id="ARBA00023125"/>
    </source>
</evidence>
<dbReference type="InterPro" id="IPR011109">
    <property type="entry name" value="DNA_bind_recombinase_dom"/>
</dbReference>
<evidence type="ECO:0000313" key="5">
    <source>
        <dbReference type="Proteomes" id="UP000195633"/>
    </source>
</evidence>
<dbReference type="RefSeq" id="WP_087635468.1">
    <property type="nucleotide sequence ID" value="NZ_CP021524.1"/>
</dbReference>